<name>A0AAT9HTJ0_9ACTN</name>
<sequence length="65" mass="7103">MHPRWIAHLTRPARPIRSAMTRAAPDIAKANPRSRHPALVSRAAAAPHGRTHAPAGNSNFLCQKH</sequence>
<evidence type="ECO:0000256" key="1">
    <source>
        <dbReference type="SAM" id="MobiDB-lite"/>
    </source>
</evidence>
<dbReference type="EMBL" id="AP035768">
    <property type="protein sequence ID" value="BFO20468.1"/>
    <property type="molecule type" value="Genomic_DNA"/>
</dbReference>
<proteinExistence type="predicted"/>
<gene>
    <name evidence="2" type="ORF">SHKM778_68560</name>
</gene>
<evidence type="ECO:0000313" key="2">
    <source>
        <dbReference type="EMBL" id="BFO20468.1"/>
    </source>
</evidence>
<feature type="compositionally biased region" description="Polar residues" evidence="1">
    <location>
        <begin position="56"/>
        <end position="65"/>
    </location>
</feature>
<accession>A0AAT9HTJ0</accession>
<reference evidence="2" key="1">
    <citation type="submission" date="2024-06" db="EMBL/GenBank/DDBJ databases">
        <authorList>
            <consortium name="consrtm"/>
            <person name="Uemura M."/>
            <person name="Terahara T."/>
        </authorList>
    </citation>
    <scope>NUCLEOTIDE SEQUENCE</scope>
    <source>
        <strain evidence="2">KM77-8</strain>
    </source>
</reference>
<feature type="region of interest" description="Disordered" evidence="1">
    <location>
        <begin position="27"/>
        <end position="65"/>
    </location>
</feature>
<reference evidence="2" key="2">
    <citation type="submission" date="2024-07" db="EMBL/GenBank/DDBJ databases">
        <title>Streptomyces haneummycinica sp. nov., a new antibiotic-producing actinobacterium isolated from marine sediment.</title>
        <authorList>
            <person name="Uemura M."/>
            <person name="Hamada M."/>
            <person name="Hirano S."/>
            <person name="Kobayashi K."/>
            <person name="Ohshiro T."/>
            <person name="Kobayashi T."/>
            <person name="Terahara T."/>
        </authorList>
    </citation>
    <scope>NUCLEOTIDE SEQUENCE</scope>
    <source>
        <strain evidence="2">KM77-8</strain>
    </source>
</reference>
<protein>
    <submittedName>
        <fullName evidence="2">Uncharacterized protein</fullName>
    </submittedName>
</protein>
<dbReference type="AlphaFoldDB" id="A0AAT9HTJ0"/>
<organism evidence="2">
    <name type="scientific">Streptomyces haneummycinicus</name>
    <dbReference type="NCBI Taxonomy" id="3074435"/>
    <lineage>
        <taxon>Bacteria</taxon>
        <taxon>Bacillati</taxon>
        <taxon>Actinomycetota</taxon>
        <taxon>Actinomycetes</taxon>
        <taxon>Kitasatosporales</taxon>
        <taxon>Streptomycetaceae</taxon>
        <taxon>Streptomyces</taxon>
    </lineage>
</organism>